<comment type="cofactor">
    <cofactor evidence="2">
        <name>thiamine diphosphate</name>
        <dbReference type="ChEBI" id="CHEBI:58937"/>
    </cofactor>
</comment>
<feature type="domain" description="Transketolase-like pyrimidine-binding" evidence="8">
    <location>
        <begin position="314"/>
        <end position="479"/>
    </location>
</feature>
<keyword evidence="5" id="KW-0479">Metal-binding</keyword>
<comment type="subunit">
    <text evidence="3">Homodimer.</text>
</comment>
<dbReference type="SUPFAM" id="SSF52518">
    <property type="entry name" value="Thiamin diphosphate-binding fold (THDP-binding)"/>
    <property type="match status" value="2"/>
</dbReference>
<dbReference type="GO" id="GO:0019288">
    <property type="term" value="P:isopentenyl diphosphate biosynthetic process, methylerythritol 4-phosphate pathway"/>
    <property type="evidence" value="ECO:0007669"/>
    <property type="project" value="TreeGrafter"/>
</dbReference>
<evidence type="ECO:0000313" key="9">
    <source>
        <dbReference type="EMBL" id="QOS39709.1"/>
    </source>
</evidence>
<dbReference type="GO" id="GO:0016114">
    <property type="term" value="P:terpenoid biosynthetic process"/>
    <property type="evidence" value="ECO:0007669"/>
    <property type="project" value="InterPro"/>
</dbReference>
<keyword evidence="6" id="KW-0460">Magnesium</keyword>
<dbReference type="SMART" id="SM00861">
    <property type="entry name" value="Transket_pyr"/>
    <property type="match status" value="1"/>
</dbReference>
<evidence type="ECO:0000259" key="8">
    <source>
        <dbReference type="SMART" id="SM00861"/>
    </source>
</evidence>
<keyword evidence="7" id="KW-0786">Thiamine pyrophosphate</keyword>
<dbReference type="GO" id="GO:0005829">
    <property type="term" value="C:cytosol"/>
    <property type="evidence" value="ECO:0007669"/>
    <property type="project" value="TreeGrafter"/>
</dbReference>
<dbReference type="KEGG" id="trc:DYE49_04215"/>
<reference evidence="9 10" key="1">
    <citation type="submission" date="2018-08" db="EMBL/GenBank/DDBJ databases">
        <title>The first complete genome of Treponema rectale (CHPAT), a commensal spirochete of the bovine rectum.</title>
        <authorList>
            <person name="Staton G.J."/>
            <person name="Clegg S.R."/>
            <person name="Carter S.D."/>
            <person name="Radford A.D."/>
            <person name="Darby A."/>
            <person name="Hall N."/>
            <person name="Birtles R.J."/>
            <person name="Evans N.J."/>
        </authorList>
    </citation>
    <scope>NUCLEOTIDE SEQUENCE [LARGE SCALE GENOMIC DNA]</scope>
    <source>
        <strain evidence="9 10">CHPA</strain>
    </source>
</reference>
<gene>
    <name evidence="9" type="ORF">DYE49_04215</name>
</gene>
<dbReference type="InterPro" id="IPR049557">
    <property type="entry name" value="Transketolase_CS"/>
</dbReference>
<evidence type="ECO:0000256" key="7">
    <source>
        <dbReference type="ARBA" id="ARBA00023052"/>
    </source>
</evidence>
<dbReference type="EC" id="2.2.1.7" evidence="9"/>
<sequence>MTKSRNNASLSSIKALDKDALRVLASDIRADILSACLSNGGHLSSNLGAVELTISLVKNFDLKEDDILFDVGHQAYSYKILTGRNIRDIRITNGISPFNLREESPYDVYSNGHAGDCISTAIGITKAKVLNSDESFTIAVVGDASIENGLSFEALDYLAAHKELKRLIVLLNDNGMAISKNRGPISKRFTHLRNSRFYFRTSSKLGKAMAKHKLTWKMFLKLREMKDRLKGMVISPTIFESMGIKYIGPFDGHDFPSLDLALEKAKLLSQKGPVLVHVLTKKGYGYPEAMKDSSGSFHGVSKNFDQADMIKDQDSFSSIKQSLLYGPMERDKKHILITPAMEKGSSLEKLFSDFPDRCIDTGIAEEHAVVLASGLALQGYHPIVDIYSTFLQRCYDEIMENVSRNKVKVTFLIERAGLVGEDGSSHHGIYDVGMVKNIPYRKVYMPYNKSSICYIQKKAQSDNYGPFFIRFPKGKPIMEDKEEHFDDILFLRRTKQKKLVLAISVYGYKLLNKLNEEFDTAMMLNLLPDDQILKDLHLEEYDEIYLYDPYSTKDGSATFLGDYLLRNHYQGKYRYFAFKNEFVPFGQNEDLLKICKMDVEEVYQQIVKSK</sequence>
<evidence type="ECO:0000256" key="1">
    <source>
        <dbReference type="ARBA" id="ARBA00001946"/>
    </source>
</evidence>
<dbReference type="CDD" id="cd07033">
    <property type="entry name" value="TPP_PYR_DXS_TK_like"/>
    <property type="match status" value="1"/>
</dbReference>
<dbReference type="Pfam" id="PF13292">
    <property type="entry name" value="DXP_synthase_N"/>
    <property type="match status" value="1"/>
</dbReference>
<dbReference type="InterPro" id="IPR005477">
    <property type="entry name" value="Dxylulose-5-P_synthase"/>
</dbReference>
<dbReference type="GO" id="GO:0046872">
    <property type="term" value="F:metal ion binding"/>
    <property type="evidence" value="ECO:0007669"/>
    <property type="project" value="UniProtKB-KW"/>
</dbReference>
<evidence type="ECO:0000313" key="10">
    <source>
        <dbReference type="Proteomes" id="UP000593591"/>
    </source>
</evidence>
<accession>A0A7M1XJ71</accession>
<protein>
    <submittedName>
        <fullName evidence="9">1-deoxy-D-xylulose-5-phosphate synthase</fullName>
        <ecNumber evidence="9">2.2.1.7</ecNumber>
    </submittedName>
</protein>
<dbReference type="EMBL" id="CP031517">
    <property type="protein sequence ID" value="QOS39709.1"/>
    <property type="molecule type" value="Genomic_DNA"/>
</dbReference>
<comment type="cofactor">
    <cofactor evidence="1">
        <name>Mg(2+)</name>
        <dbReference type="ChEBI" id="CHEBI:18420"/>
    </cofactor>
</comment>
<evidence type="ECO:0000256" key="6">
    <source>
        <dbReference type="ARBA" id="ARBA00022842"/>
    </source>
</evidence>
<dbReference type="InterPro" id="IPR005475">
    <property type="entry name" value="Transketolase-like_Pyr-bd"/>
</dbReference>
<dbReference type="Proteomes" id="UP000593591">
    <property type="component" value="Chromosome"/>
</dbReference>
<dbReference type="PANTHER" id="PTHR43322">
    <property type="entry name" value="1-D-DEOXYXYLULOSE 5-PHOSPHATE SYNTHASE-RELATED"/>
    <property type="match status" value="1"/>
</dbReference>
<dbReference type="PANTHER" id="PTHR43322:SF5">
    <property type="entry name" value="1-DEOXY-D-XYLULOSE-5-PHOSPHATE SYNTHASE, CHLOROPLASTIC"/>
    <property type="match status" value="1"/>
</dbReference>
<evidence type="ECO:0000256" key="2">
    <source>
        <dbReference type="ARBA" id="ARBA00001964"/>
    </source>
</evidence>
<keyword evidence="4 9" id="KW-0808">Transferase</keyword>
<evidence type="ECO:0000256" key="4">
    <source>
        <dbReference type="ARBA" id="ARBA00022679"/>
    </source>
</evidence>
<dbReference type="GO" id="GO:0008661">
    <property type="term" value="F:1-deoxy-D-xylulose-5-phosphate synthase activity"/>
    <property type="evidence" value="ECO:0007669"/>
    <property type="project" value="UniProtKB-EC"/>
</dbReference>
<dbReference type="AlphaFoldDB" id="A0A7M1XJ71"/>
<proteinExistence type="predicted"/>
<dbReference type="InterPro" id="IPR029061">
    <property type="entry name" value="THDP-binding"/>
</dbReference>
<organism evidence="9 10">
    <name type="scientific">Treponema rectale</name>
    <dbReference type="NCBI Taxonomy" id="744512"/>
    <lineage>
        <taxon>Bacteria</taxon>
        <taxon>Pseudomonadati</taxon>
        <taxon>Spirochaetota</taxon>
        <taxon>Spirochaetia</taxon>
        <taxon>Spirochaetales</taxon>
        <taxon>Treponemataceae</taxon>
        <taxon>Treponema</taxon>
    </lineage>
</organism>
<name>A0A7M1XJ71_9SPIR</name>
<evidence type="ECO:0000256" key="3">
    <source>
        <dbReference type="ARBA" id="ARBA00011738"/>
    </source>
</evidence>
<dbReference type="NCBIfam" id="NF003933">
    <property type="entry name" value="PRK05444.2-2"/>
    <property type="match status" value="1"/>
</dbReference>
<dbReference type="Pfam" id="PF02779">
    <property type="entry name" value="Transket_pyr"/>
    <property type="match status" value="1"/>
</dbReference>
<dbReference type="Gene3D" id="3.40.50.970">
    <property type="match status" value="2"/>
</dbReference>
<evidence type="ECO:0000256" key="5">
    <source>
        <dbReference type="ARBA" id="ARBA00022723"/>
    </source>
</evidence>
<dbReference type="PROSITE" id="PS00801">
    <property type="entry name" value="TRANSKETOLASE_1"/>
    <property type="match status" value="1"/>
</dbReference>